<dbReference type="Gene3D" id="3.40.50.150">
    <property type="entry name" value="Vaccinia Virus protein VP39"/>
    <property type="match status" value="1"/>
</dbReference>
<dbReference type="Pfam" id="PF13649">
    <property type="entry name" value="Methyltransf_25"/>
    <property type="match status" value="1"/>
</dbReference>
<dbReference type="Proteomes" id="UP000030170">
    <property type="component" value="Unassembled WGS sequence"/>
</dbReference>
<proteinExistence type="predicted"/>
<dbReference type="CDD" id="cd02440">
    <property type="entry name" value="AdoMet_MTases"/>
    <property type="match status" value="1"/>
</dbReference>
<name>A0A098TML2_9CYAN</name>
<accession>A0A098TML2</accession>
<keyword evidence="5" id="KW-1185">Reference proteome</keyword>
<dbReference type="InterPro" id="IPR029063">
    <property type="entry name" value="SAM-dependent_MTases_sf"/>
</dbReference>
<keyword evidence="2 4" id="KW-0808">Transferase</keyword>
<dbReference type="InterPro" id="IPR041698">
    <property type="entry name" value="Methyltransf_25"/>
</dbReference>
<evidence type="ECO:0000256" key="2">
    <source>
        <dbReference type="ARBA" id="ARBA00022679"/>
    </source>
</evidence>
<evidence type="ECO:0000313" key="5">
    <source>
        <dbReference type="Proteomes" id="UP000030170"/>
    </source>
</evidence>
<organism evidence="4 5">
    <name type="scientific">Neosynechococcus sphagnicola sy1</name>
    <dbReference type="NCBI Taxonomy" id="1497020"/>
    <lineage>
        <taxon>Bacteria</taxon>
        <taxon>Bacillati</taxon>
        <taxon>Cyanobacteriota</taxon>
        <taxon>Cyanophyceae</taxon>
        <taxon>Neosynechococcales</taxon>
        <taxon>Neosynechococcaceae</taxon>
        <taxon>Neosynechococcus</taxon>
    </lineage>
</organism>
<dbReference type="SUPFAM" id="SSF53335">
    <property type="entry name" value="S-adenosyl-L-methionine-dependent methyltransferases"/>
    <property type="match status" value="1"/>
</dbReference>
<gene>
    <name evidence="4" type="ORF">DO97_18885</name>
</gene>
<feature type="domain" description="Methyltransferase" evidence="3">
    <location>
        <begin position="41"/>
        <end position="136"/>
    </location>
</feature>
<dbReference type="STRING" id="1497020.DO97_18885"/>
<reference evidence="4 5" key="1">
    <citation type="journal article" date="2014" name="Mol. Ecol.">
        <title>Evolution of Synechococcus.</title>
        <authorList>
            <person name="Dvorak P."/>
            <person name="Casamatta D."/>
            <person name="Hasler P."/>
            <person name="Poulickova A."/>
            <person name="Ondrej V."/>
            <person name="Sanges R."/>
        </authorList>
    </citation>
    <scope>NUCLEOTIDE SEQUENCE [LARGE SCALE GENOMIC DNA]</scope>
    <source>
        <strain evidence="4 5">CAUP A 1101</strain>
    </source>
</reference>
<dbReference type="PANTHER" id="PTHR43861">
    <property type="entry name" value="TRANS-ACONITATE 2-METHYLTRANSFERASE-RELATED"/>
    <property type="match status" value="1"/>
</dbReference>
<dbReference type="GO" id="GO:0008168">
    <property type="term" value="F:methyltransferase activity"/>
    <property type="evidence" value="ECO:0007669"/>
    <property type="project" value="UniProtKB-KW"/>
</dbReference>
<evidence type="ECO:0000256" key="1">
    <source>
        <dbReference type="ARBA" id="ARBA00022603"/>
    </source>
</evidence>
<dbReference type="GO" id="GO:0032259">
    <property type="term" value="P:methylation"/>
    <property type="evidence" value="ECO:0007669"/>
    <property type="project" value="UniProtKB-KW"/>
</dbReference>
<keyword evidence="1 4" id="KW-0489">Methyltransferase</keyword>
<evidence type="ECO:0000313" key="4">
    <source>
        <dbReference type="EMBL" id="KGF73554.1"/>
    </source>
</evidence>
<sequence length="251" mass="27644">MSAFYDAIAPQFQQSRALPFRHHVEAYTYLNLIGEVTDQRILDLACGEGTYSRLLKQRGAARVVGVDISAQMIALAQQAEATQPLGIEYIVCDVQALGQIGDFDQVVASYLLNHAPTREQLLGMCQTIFANLKPGGRFVSINNHLEQPPETYGICEQYGFTKQISGDLREGTPITVSFPSEGSVFSIEDYYLSQDTYECALQTAGFPQVQWHSLSISPEGLQVFGADFWQDCLDYPPIIGISCQKPGASDS</sequence>
<dbReference type="AlphaFoldDB" id="A0A098TML2"/>
<dbReference type="PANTHER" id="PTHR43861:SF1">
    <property type="entry name" value="TRANS-ACONITATE 2-METHYLTRANSFERASE"/>
    <property type="match status" value="1"/>
</dbReference>
<evidence type="ECO:0000259" key="3">
    <source>
        <dbReference type="Pfam" id="PF13649"/>
    </source>
</evidence>
<dbReference type="EMBL" id="JJML01000007">
    <property type="protein sequence ID" value="KGF73554.1"/>
    <property type="molecule type" value="Genomic_DNA"/>
</dbReference>
<protein>
    <submittedName>
        <fullName evidence="4">Methyltransferase type 11</fullName>
    </submittedName>
</protein>
<comment type="caution">
    <text evidence="4">The sequence shown here is derived from an EMBL/GenBank/DDBJ whole genome shotgun (WGS) entry which is preliminary data.</text>
</comment>